<keyword evidence="2" id="KW-0472">Membrane</keyword>
<dbReference type="InterPro" id="IPR050922">
    <property type="entry name" value="LytR/CpsA/Psr_CW_biosynth"/>
</dbReference>
<feature type="transmembrane region" description="Helical" evidence="2">
    <location>
        <begin position="84"/>
        <end position="110"/>
    </location>
</feature>
<gene>
    <name evidence="4" type="ORF">UFOPK1495_00419</name>
    <name evidence="5" type="ORF">UFOPK1603_00047</name>
</gene>
<dbReference type="PANTHER" id="PTHR33392:SF6">
    <property type="entry name" value="POLYISOPRENYL-TEICHOIC ACID--PEPTIDOGLYCAN TEICHOIC ACID TRANSFERASE TAGU"/>
    <property type="match status" value="1"/>
</dbReference>
<dbReference type="EMBL" id="CAEZTG010000002">
    <property type="protein sequence ID" value="CAB4553392.1"/>
    <property type="molecule type" value="Genomic_DNA"/>
</dbReference>
<evidence type="ECO:0000313" key="5">
    <source>
        <dbReference type="EMBL" id="CAB4553392.1"/>
    </source>
</evidence>
<evidence type="ECO:0000259" key="3">
    <source>
        <dbReference type="Pfam" id="PF13399"/>
    </source>
</evidence>
<name>A0A6J6BZP8_9ZZZZ</name>
<evidence type="ECO:0000256" key="1">
    <source>
        <dbReference type="SAM" id="MobiDB-lite"/>
    </source>
</evidence>
<protein>
    <submittedName>
        <fullName evidence="4">Unannotated protein</fullName>
    </submittedName>
</protein>
<evidence type="ECO:0000256" key="2">
    <source>
        <dbReference type="SAM" id="Phobius"/>
    </source>
</evidence>
<dbReference type="EMBL" id="CAEZSU010000031">
    <property type="protein sequence ID" value="CAB4544612.1"/>
    <property type="molecule type" value="Genomic_DNA"/>
</dbReference>
<dbReference type="Pfam" id="PF13399">
    <property type="entry name" value="LytR_C"/>
    <property type="match status" value="1"/>
</dbReference>
<keyword evidence="2" id="KW-1133">Transmembrane helix</keyword>
<reference evidence="4" key="1">
    <citation type="submission" date="2020-05" db="EMBL/GenBank/DDBJ databases">
        <authorList>
            <person name="Chiriac C."/>
            <person name="Salcher M."/>
            <person name="Ghai R."/>
            <person name="Kavagutti S V."/>
        </authorList>
    </citation>
    <scope>NUCLEOTIDE SEQUENCE</scope>
</reference>
<dbReference type="PANTHER" id="PTHR33392">
    <property type="entry name" value="POLYISOPRENYL-TEICHOIC ACID--PEPTIDOGLYCAN TEICHOIC ACID TRANSFERASE TAGU"/>
    <property type="match status" value="1"/>
</dbReference>
<evidence type="ECO:0000313" key="4">
    <source>
        <dbReference type="EMBL" id="CAB4544612.1"/>
    </source>
</evidence>
<accession>A0A6J6BZP8</accession>
<sequence length="483" mass="49342">MTPDLPLPPSSGTPSSGDDFDFSALVAEHNETAAAKKTQGRRGKESGGGSARAAAPQAGLGAGTKAPNLAPGSDPVTGSRWWRFGYPALVGVFLFAVLPVLVFFGLRVILDSSDGQLVKRVTDPAAPGYEAVVEKTPTAIGAVIAPDGTLDSAVVFALTSDSSGGVLLIPSTLGIPTNFGMLPLSEFWKAEGIDAVAAGVGKVLNLNFNESFAIESSEWATLIGPYAPISFNSPDAVRDSKDAVVFPKGTVTLKADQVASFLTSKSPKDNDVNRLIRQELFWKAWLAKVKSASAPFPGTTASGLGRFVASVARGQLSISSLPVVPVPTGSPVPGGGPMVTSQESAALDAVAAIVPFPDGAPGARPRIRVLDGTGQLSNGINAAIILNAAGGQVDVIGNAKSFGQATTQIIYFDGTSEATAQKMQSALTMGELVASKQSNSGADMTVILGEDFLAKFGPTSGSSGLPSSSTSTVSSMTSTTVRK</sequence>
<feature type="region of interest" description="Disordered" evidence="1">
    <location>
        <begin position="1"/>
        <end position="73"/>
    </location>
</feature>
<feature type="domain" description="LytR/CpsA/Psr regulator C-terminal" evidence="3">
    <location>
        <begin position="366"/>
        <end position="452"/>
    </location>
</feature>
<dbReference type="Gene3D" id="3.40.630.190">
    <property type="entry name" value="LCP protein"/>
    <property type="match status" value="1"/>
</dbReference>
<organism evidence="4">
    <name type="scientific">freshwater metagenome</name>
    <dbReference type="NCBI Taxonomy" id="449393"/>
    <lineage>
        <taxon>unclassified sequences</taxon>
        <taxon>metagenomes</taxon>
        <taxon>ecological metagenomes</taxon>
    </lineage>
</organism>
<keyword evidence="2" id="KW-0812">Transmembrane</keyword>
<feature type="compositionally biased region" description="Pro residues" evidence="1">
    <location>
        <begin position="1"/>
        <end position="11"/>
    </location>
</feature>
<dbReference type="InterPro" id="IPR027381">
    <property type="entry name" value="LytR/CpsA/Psr_C"/>
</dbReference>
<dbReference type="Gene3D" id="3.30.70.2390">
    <property type="match status" value="1"/>
</dbReference>
<dbReference type="AlphaFoldDB" id="A0A6J6BZP8"/>
<proteinExistence type="predicted"/>
<feature type="region of interest" description="Disordered" evidence="1">
    <location>
        <begin position="460"/>
        <end position="483"/>
    </location>
</feature>